<accession>A0ABY6G5B5</accession>
<keyword evidence="1" id="KW-0614">Plasmid</keyword>
<reference evidence="1" key="1">
    <citation type="submission" date="2022-10" db="EMBL/GenBank/DDBJ databases">
        <title>Whole-Genome Sequencing of Brachybacterium huguangmaarense BRM-3, Isolated from Betula schmidtii.</title>
        <authorList>
            <person name="Haam D."/>
        </authorList>
    </citation>
    <scope>NUCLEOTIDE SEQUENCE</scope>
    <source>
        <strain evidence="1">BRM-3</strain>
        <plasmid evidence="1">unnamed</plasmid>
    </source>
</reference>
<name>A0ABY6G5B5_9MICO</name>
<dbReference type="Proteomes" id="UP001164305">
    <property type="component" value="Plasmid unnamed"/>
</dbReference>
<dbReference type="RefSeq" id="WP_263595506.1">
    <property type="nucleotide sequence ID" value="NZ_CP107021.1"/>
</dbReference>
<organism evidence="1 2">
    <name type="scientific">Brachybacterium huguangmaarense</name>
    <dbReference type="NCBI Taxonomy" id="1652028"/>
    <lineage>
        <taxon>Bacteria</taxon>
        <taxon>Bacillati</taxon>
        <taxon>Actinomycetota</taxon>
        <taxon>Actinomycetes</taxon>
        <taxon>Micrococcales</taxon>
        <taxon>Dermabacteraceae</taxon>
        <taxon>Brachybacterium</taxon>
    </lineage>
</organism>
<sequence length="92" mass="10022">MAFLRLTELSDFTDVGSGVLLNPALLSDVRVHSVKVSDHSPARATLLVRVHQGSALEVLAIDRNGTDLSPARAAEMDPTELLRMFAHFARQV</sequence>
<gene>
    <name evidence="1" type="ORF">BRM3_14925</name>
</gene>
<evidence type="ECO:0000313" key="2">
    <source>
        <dbReference type="Proteomes" id="UP001164305"/>
    </source>
</evidence>
<evidence type="ECO:0000313" key="1">
    <source>
        <dbReference type="EMBL" id="UYG18317.1"/>
    </source>
</evidence>
<protein>
    <submittedName>
        <fullName evidence="1">Uncharacterized protein</fullName>
    </submittedName>
</protein>
<dbReference type="EMBL" id="CP107021">
    <property type="protein sequence ID" value="UYG18317.1"/>
    <property type="molecule type" value="Genomic_DNA"/>
</dbReference>
<proteinExistence type="predicted"/>
<geneLocation type="plasmid" evidence="1 2">
    <name>unnamed</name>
</geneLocation>
<keyword evidence="2" id="KW-1185">Reference proteome</keyword>